<evidence type="ECO:0000313" key="3">
    <source>
        <dbReference type="Proteomes" id="UP000037122"/>
    </source>
</evidence>
<evidence type="ECO:0000256" key="1">
    <source>
        <dbReference type="SAM" id="MobiDB-lite"/>
    </source>
</evidence>
<evidence type="ECO:0000313" key="2">
    <source>
        <dbReference type="EMBL" id="KND97499.1"/>
    </source>
</evidence>
<proteinExistence type="predicted"/>
<sequence>MSDGKDIGDGISKNGKQKKRINTNAKRNVADGSGI</sequence>
<reference evidence="3" key="1">
    <citation type="journal article" date="2015" name="BMC Genomics">
        <title>Draft genome of a commonly misdiagnosed multidrug resistant pathogen Candida auris.</title>
        <authorList>
            <person name="Chatterjee S."/>
            <person name="Alampalli S.V."/>
            <person name="Nageshan R.K."/>
            <person name="Chettiar S.T."/>
            <person name="Joshi S."/>
            <person name="Tatu U.S."/>
        </authorList>
    </citation>
    <scope>NUCLEOTIDE SEQUENCE [LARGE SCALE GENOMIC DNA]</scope>
    <source>
        <strain evidence="3">6684</strain>
    </source>
</reference>
<accession>A0A0L0NU22</accession>
<dbReference type="AlphaFoldDB" id="A0A0L0NU22"/>
<comment type="caution">
    <text evidence="2">The sequence shown here is derived from an EMBL/GenBank/DDBJ whole genome shotgun (WGS) entry which is preliminary data.</text>
</comment>
<dbReference type="EMBL" id="LGST01000041">
    <property type="protein sequence ID" value="KND97499.1"/>
    <property type="molecule type" value="Genomic_DNA"/>
</dbReference>
<gene>
    <name evidence="2" type="ORF">QG37_05889</name>
</gene>
<organism evidence="2 3">
    <name type="scientific">Candidozyma auris</name>
    <name type="common">Yeast</name>
    <name type="synonym">Candida auris</name>
    <dbReference type="NCBI Taxonomy" id="498019"/>
    <lineage>
        <taxon>Eukaryota</taxon>
        <taxon>Fungi</taxon>
        <taxon>Dikarya</taxon>
        <taxon>Ascomycota</taxon>
        <taxon>Saccharomycotina</taxon>
        <taxon>Pichiomycetes</taxon>
        <taxon>Metschnikowiaceae</taxon>
        <taxon>Candidozyma</taxon>
    </lineage>
</organism>
<feature type="region of interest" description="Disordered" evidence="1">
    <location>
        <begin position="1"/>
        <end position="35"/>
    </location>
</feature>
<protein>
    <submittedName>
        <fullName evidence="2">Uncharacterized protein</fullName>
    </submittedName>
</protein>
<dbReference type="Proteomes" id="UP000037122">
    <property type="component" value="Unassembled WGS sequence"/>
</dbReference>
<dbReference type="VEuPathDB" id="FungiDB:QG37_05889"/>
<name>A0A0L0NU22_CANAR</name>